<keyword evidence="2" id="KW-1185">Reference proteome</keyword>
<evidence type="ECO:0000313" key="2">
    <source>
        <dbReference type="Proteomes" id="UP000030889"/>
    </source>
</evidence>
<protein>
    <recommendedName>
        <fullName evidence="3">Lipoprotein</fullName>
    </recommendedName>
</protein>
<dbReference type="Proteomes" id="UP000030889">
    <property type="component" value="Unassembled WGS sequence"/>
</dbReference>
<accession>A0ABR4YH59</accession>
<name>A0ABR4YH59_9BACT</name>
<sequence length="498" mass="55762">MVLAGCSVDSIEQQEYASRNIMPKDGTPYELEFMQQVVSEVAGTRAPMTELQPTHLYVEFAPATLEEYDRLLAAPQFECLPFDVFEVPELPQGAAYAVQPPCEGVGKLYALVRSDMTLPAVEYEVLKSYYTPYADNSGIEDAALARQIVARAEELNEPYRTRSEANEAVPHGSVRVYDNIAGREVGVQGVPVFVTEQSNGISFPKTETVYTDMYGGFRSKRTIWETQVTFRITFDTDTWSIKNSNGQTMVINGPTQSPGTVWRCVPVFALGANDAYYAVNILRGINAAQMAGLTFDTKLTIKYFDKSNSDNGKTSEITGTVPYINIYCGGRPCQEIIGITNYGIGQAAYYRAHRTDYNNCLTAVKDSFAMYTRWFFTDYEYARLDVLDKLHTYDSNGPKPDGWNIQGWSVNNGHKTETPLFIDLHDGYNQLAPGTISFNNYIPDDNIYLSSYGDVQNIAFESATISNVRTNLLPLADDFVFTNADVMTLFRTYNQLRN</sequence>
<gene>
    <name evidence="1" type="ORF">LG35_10065</name>
</gene>
<dbReference type="EMBL" id="JRGF01000026">
    <property type="protein sequence ID" value="KHE40206.1"/>
    <property type="molecule type" value="Genomic_DNA"/>
</dbReference>
<evidence type="ECO:0000313" key="1">
    <source>
        <dbReference type="EMBL" id="KHE40206.1"/>
    </source>
</evidence>
<evidence type="ECO:0008006" key="3">
    <source>
        <dbReference type="Google" id="ProtNLM"/>
    </source>
</evidence>
<reference evidence="1 2" key="1">
    <citation type="submission" date="2014-09" db="EMBL/GenBank/DDBJ databases">
        <title>Alistipes sp. 627, sp. nov., a novel member of the family Rikenellaceae isolated from human faeces.</title>
        <authorList>
            <person name="Shkoporov A.N."/>
            <person name="Chaplin A.V."/>
            <person name="Motuzova O.V."/>
            <person name="Kafarskaia L.I."/>
            <person name="Khokhlova E.V."/>
            <person name="Efimov B.A."/>
        </authorList>
    </citation>
    <scope>NUCLEOTIDE SEQUENCE [LARGE SCALE GENOMIC DNA]</scope>
    <source>
        <strain evidence="1 2">627</strain>
    </source>
</reference>
<proteinExistence type="predicted"/>
<organism evidence="1 2">
    <name type="scientific">Alistipes inops</name>
    <dbReference type="NCBI Taxonomy" id="1501391"/>
    <lineage>
        <taxon>Bacteria</taxon>
        <taxon>Pseudomonadati</taxon>
        <taxon>Bacteroidota</taxon>
        <taxon>Bacteroidia</taxon>
        <taxon>Bacteroidales</taxon>
        <taxon>Rikenellaceae</taxon>
        <taxon>Alistipes</taxon>
    </lineage>
</organism>
<comment type="caution">
    <text evidence="1">The sequence shown here is derived from an EMBL/GenBank/DDBJ whole genome shotgun (WGS) entry which is preliminary data.</text>
</comment>